<protein>
    <submittedName>
        <fullName evidence="2">STAS domain-containing protein</fullName>
    </submittedName>
</protein>
<dbReference type="InterPro" id="IPR036513">
    <property type="entry name" value="STAS_dom_sf"/>
</dbReference>
<dbReference type="Pfam" id="PF01740">
    <property type="entry name" value="STAS"/>
    <property type="match status" value="1"/>
</dbReference>
<dbReference type="CDD" id="cd07043">
    <property type="entry name" value="STAS_anti-anti-sigma_factors"/>
    <property type="match status" value="1"/>
</dbReference>
<dbReference type="Gene3D" id="3.30.750.24">
    <property type="entry name" value="STAS domain"/>
    <property type="match status" value="1"/>
</dbReference>
<dbReference type="RefSeq" id="WP_161818734.1">
    <property type="nucleotide sequence ID" value="NZ_JAACJS010000012.1"/>
</dbReference>
<comment type="caution">
    <text evidence="2">The sequence shown here is derived from an EMBL/GenBank/DDBJ whole genome shotgun (WGS) entry which is preliminary data.</text>
</comment>
<evidence type="ECO:0000313" key="2">
    <source>
        <dbReference type="EMBL" id="NCI50439.1"/>
    </source>
</evidence>
<reference evidence="2 3" key="1">
    <citation type="submission" date="2020-01" db="EMBL/GenBank/DDBJ databases">
        <title>Genome analysis.</title>
        <authorList>
            <person name="Wu S."/>
            <person name="Wang G."/>
        </authorList>
    </citation>
    <scope>NUCLEOTIDE SEQUENCE [LARGE SCALE GENOMIC DNA]</scope>
    <source>
        <strain evidence="2 3">SYL130</strain>
    </source>
</reference>
<organism evidence="2 3">
    <name type="scientific">Sediminibacterium roseum</name>
    <dbReference type="NCBI Taxonomy" id="1978412"/>
    <lineage>
        <taxon>Bacteria</taxon>
        <taxon>Pseudomonadati</taxon>
        <taxon>Bacteroidota</taxon>
        <taxon>Chitinophagia</taxon>
        <taxon>Chitinophagales</taxon>
        <taxon>Chitinophagaceae</taxon>
        <taxon>Sediminibacterium</taxon>
    </lineage>
</organism>
<sequence length="132" mass="14643">MHFKIDTKEKFTVVTPISGVLSANIAAELAQTGSGILEKDVKNVILQMEQVSAVDDGAAAVLLEMSQQFYESNASFVICCLQPAVEEQLEQKELLEMLNVTPTESEAWDIVQMEEIERELLDGDDMEFESNA</sequence>
<feature type="domain" description="STAS" evidence="1">
    <location>
        <begin position="13"/>
        <end position="111"/>
    </location>
</feature>
<dbReference type="SUPFAM" id="SSF52091">
    <property type="entry name" value="SpoIIaa-like"/>
    <property type="match status" value="1"/>
</dbReference>
<name>A0ABW9ZTV4_9BACT</name>
<dbReference type="EMBL" id="JAACJS010000012">
    <property type="protein sequence ID" value="NCI50439.1"/>
    <property type="molecule type" value="Genomic_DNA"/>
</dbReference>
<accession>A0ABW9ZTV4</accession>
<evidence type="ECO:0000313" key="3">
    <source>
        <dbReference type="Proteomes" id="UP000753802"/>
    </source>
</evidence>
<evidence type="ECO:0000259" key="1">
    <source>
        <dbReference type="PROSITE" id="PS50801"/>
    </source>
</evidence>
<proteinExistence type="predicted"/>
<keyword evidence="3" id="KW-1185">Reference proteome</keyword>
<dbReference type="PROSITE" id="PS50801">
    <property type="entry name" value="STAS"/>
    <property type="match status" value="1"/>
</dbReference>
<dbReference type="Proteomes" id="UP000753802">
    <property type="component" value="Unassembled WGS sequence"/>
</dbReference>
<dbReference type="InterPro" id="IPR002645">
    <property type="entry name" value="STAS_dom"/>
</dbReference>
<gene>
    <name evidence="2" type="ORF">GWC95_10935</name>
</gene>